<reference evidence="1 2" key="1">
    <citation type="journal article" date="2012" name="J. Bacteriol.">
        <title>Draft Genome Sequence of the Extremely Halophilic Archaeon Halogranum salarium B-1T.</title>
        <authorList>
            <person name="Kim K.K."/>
            <person name="Lee K.C."/>
            <person name="Lee J.S."/>
        </authorList>
    </citation>
    <scope>NUCLEOTIDE SEQUENCE [LARGE SCALE GENOMIC DNA]</scope>
    <source>
        <strain evidence="1 2">B-1</strain>
    </source>
</reference>
<accession>J3JG15</accession>
<protein>
    <submittedName>
        <fullName evidence="1">Uncharacterized protein</fullName>
    </submittedName>
</protein>
<comment type="caution">
    <text evidence="1">The sequence shown here is derived from an EMBL/GenBank/DDBJ whole genome shotgun (WGS) entry which is preliminary data.</text>
</comment>
<dbReference type="Proteomes" id="UP000007813">
    <property type="component" value="Unassembled WGS sequence"/>
</dbReference>
<name>J3JG15_9EURY</name>
<sequence>MVNCCSFVGHGAQVTTGRGFELARSSATAAFEAETDCGIGDS</sequence>
<evidence type="ECO:0000313" key="1">
    <source>
        <dbReference type="EMBL" id="EJN59696.1"/>
    </source>
</evidence>
<organism evidence="1 2">
    <name type="scientific">Halogranum salarium B-1</name>
    <dbReference type="NCBI Taxonomy" id="1210908"/>
    <lineage>
        <taxon>Archaea</taxon>
        <taxon>Methanobacteriati</taxon>
        <taxon>Methanobacteriota</taxon>
        <taxon>Stenosarchaea group</taxon>
        <taxon>Halobacteria</taxon>
        <taxon>Halobacteriales</taxon>
        <taxon>Haloferacaceae</taxon>
    </lineage>
</organism>
<gene>
    <name evidence="1" type="ORF">HSB1_18540</name>
</gene>
<evidence type="ECO:0000313" key="2">
    <source>
        <dbReference type="Proteomes" id="UP000007813"/>
    </source>
</evidence>
<dbReference type="AlphaFoldDB" id="J3JG15"/>
<dbReference type="EMBL" id="ALJD01000004">
    <property type="protein sequence ID" value="EJN59696.1"/>
    <property type="molecule type" value="Genomic_DNA"/>
</dbReference>
<proteinExistence type="predicted"/>